<dbReference type="SUPFAM" id="SSF53300">
    <property type="entry name" value="vWA-like"/>
    <property type="match status" value="1"/>
</dbReference>
<evidence type="ECO:0000259" key="1">
    <source>
        <dbReference type="Pfam" id="PF13400"/>
    </source>
</evidence>
<feature type="domain" description="Putative Flp pilus-assembly TadG-like N-terminal" evidence="1">
    <location>
        <begin position="23"/>
        <end position="70"/>
    </location>
</feature>
<gene>
    <name evidence="2" type="ORF">HNP73_000187</name>
</gene>
<accession>A0A840SK53</accession>
<name>A0A840SK53_9RHOB</name>
<dbReference type="InterPro" id="IPR028087">
    <property type="entry name" value="Tad_N"/>
</dbReference>
<proteinExistence type="predicted"/>
<evidence type="ECO:0000313" key="2">
    <source>
        <dbReference type="EMBL" id="MBB5220266.1"/>
    </source>
</evidence>
<comment type="caution">
    <text evidence="2">The sequence shown here is derived from an EMBL/GenBank/DDBJ whole genome shotgun (WGS) entry which is preliminary data.</text>
</comment>
<organism evidence="2 3">
    <name type="scientific">Amaricoccus macauensis</name>
    <dbReference type="NCBI Taxonomy" id="57001"/>
    <lineage>
        <taxon>Bacteria</taxon>
        <taxon>Pseudomonadati</taxon>
        <taxon>Pseudomonadota</taxon>
        <taxon>Alphaproteobacteria</taxon>
        <taxon>Rhodobacterales</taxon>
        <taxon>Paracoccaceae</taxon>
        <taxon>Amaricoccus</taxon>
    </lineage>
</organism>
<dbReference type="AlphaFoldDB" id="A0A840SK53"/>
<protein>
    <submittedName>
        <fullName evidence="2">Flp pilus assembly protein TadG</fullName>
    </submittedName>
</protein>
<dbReference type="InterPro" id="IPR036465">
    <property type="entry name" value="vWFA_dom_sf"/>
</dbReference>
<reference evidence="2 3" key="1">
    <citation type="submission" date="2020-08" db="EMBL/GenBank/DDBJ databases">
        <title>Genomic Encyclopedia of Type Strains, Phase IV (KMG-IV): sequencing the most valuable type-strain genomes for metagenomic binning, comparative biology and taxonomic classification.</title>
        <authorList>
            <person name="Goeker M."/>
        </authorList>
    </citation>
    <scope>NUCLEOTIDE SEQUENCE [LARGE SCALE GENOMIC DNA]</scope>
    <source>
        <strain evidence="2 3">DSM 101730</strain>
    </source>
</reference>
<dbReference type="EMBL" id="JACHFM010000001">
    <property type="protein sequence ID" value="MBB5220266.1"/>
    <property type="molecule type" value="Genomic_DNA"/>
</dbReference>
<dbReference type="Gene3D" id="3.40.50.410">
    <property type="entry name" value="von Willebrand factor, type A domain"/>
    <property type="match status" value="1"/>
</dbReference>
<dbReference type="Pfam" id="PF13400">
    <property type="entry name" value="Tad"/>
    <property type="match status" value="1"/>
</dbReference>
<sequence length="498" mass="53631">MPVTSWISRAFASLRRLVADRRGVAAVFLAIALVPLVGGVGLAVDSAVGYLLRARLSKSLDAAALAAGRDALDPDAEAVARDYFDANFGAGGGAVITDFSFELDPTAHFVTVSARAERPTYFMKIFGQNQMQVTASTVVERQTRGVELALVLDNTGSMYDLVEAARPELGTKLDATRQASRDLIDIVFGQAETVENVWVSLVPYVATVSVGKNRLSLFKPNDQVFSNPGAFGSEGWRGCVMAQPLPYDTDDTPPPIEKLSSYLYPKTSTDNNWPPIVSSNIASVSGNALAKGPNLACPTEITPLTASKTQIMAGINDMQAWRRGGTASNLGLTWGWRTISPRWRGLWGDPGLPLDYDGAIEKDIEKVVVLMTDGDNYFYDLPPSTEIPGSPGDPRTPSDYTAYGRVNAPGPVGLAKPNYWDGIPVLNARLETTCNAMKANGIEIYSVVFSETPSPETQVSFERCASDPGKYFYAPKAGDLNRAFRSIGGQLANLRIVK</sequence>
<evidence type="ECO:0000313" key="3">
    <source>
        <dbReference type="Proteomes" id="UP000549457"/>
    </source>
</evidence>
<dbReference type="RefSeq" id="WP_184146210.1">
    <property type="nucleotide sequence ID" value="NZ_JACHFM010000001.1"/>
</dbReference>
<keyword evidence="3" id="KW-1185">Reference proteome</keyword>
<dbReference type="Proteomes" id="UP000549457">
    <property type="component" value="Unassembled WGS sequence"/>
</dbReference>